<protein>
    <submittedName>
        <fullName evidence="7">Hydroxyacid oxidase</fullName>
    </submittedName>
</protein>
<evidence type="ECO:0000256" key="3">
    <source>
        <dbReference type="ARBA" id="ARBA00024042"/>
    </source>
</evidence>
<evidence type="ECO:0000259" key="6">
    <source>
        <dbReference type="PROSITE" id="PS51349"/>
    </source>
</evidence>
<comment type="caution">
    <text evidence="7">The sequence shown here is derived from an EMBL/GenBank/DDBJ whole genome shotgun (WGS) entry which is preliminary data.</text>
</comment>
<dbReference type="HOGENOM" id="CLU_020639_1_0_1"/>
<feature type="active site" description="Proton acceptor" evidence="4">
    <location>
        <position position="273"/>
    </location>
</feature>
<comment type="similarity">
    <text evidence="3">Belongs to the FMN-dependent alpha-hydroxy acid dehydrogenase family.</text>
</comment>
<dbReference type="GeneID" id="25991427"/>
<dbReference type="InterPro" id="IPR013785">
    <property type="entry name" value="Aldolase_TIM"/>
</dbReference>
<feature type="domain" description="FMN hydroxy acid dehydrogenase" evidence="6">
    <location>
        <begin position="39"/>
        <end position="380"/>
    </location>
</feature>
<feature type="binding site" evidence="5">
    <location>
        <position position="174"/>
    </location>
    <ligand>
        <name>glyoxylate</name>
        <dbReference type="ChEBI" id="CHEBI:36655"/>
    </ligand>
</feature>
<dbReference type="KEGG" id="tasa:A1Q1_07915"/>
<evidence type="ECO:0000313" key="7">
    <source>
        <dbReference type="EMBL" id="EJT50942.1"/>
    </source>
</evidence>
<name>J6F6J2_TRIAS</name>
<gene>
    <name evidence="7" type="ORF">A1Q1_07915</name>
</gene>
<dbReference type="EMBL" id="ALBS01000080">
    <property type="protein sequence ID" value="EJT50942.1"/>
    <property type="molecule type" value="Genomic_DNA"/>
</dbReference>
<feature type="binding site" evidence="5">
    <location>
        <begin position="307"/>
        <end position="311"/>
    </location>
    <ligand>
        <name>FMN</name>
        <dbReference type="ChEBI" id="CHEBI:58210"/>
    </ligand>
</feature>
<dbReference type="GO" id="GO:0016491">
    <property type="term" value="F:oxidoreductase activity"/>
    <property type="evidence" value="ECO:0007669"/>
    <property type="project" value="UniProtKB-KW"/>
</dbReference>
<dbReference type="PROSITE" id="PS51349">
    <property type="entry name" value="FMN_HYDROXY_ACID_DH_2"/>
    <property type="match status" value="1"/>
</dbReference>
<evidence type="ECO:0000256" key="5">
    <source>
        <dbReference type="PIRSR" id="PIRSR000138-2"/>
    </source>
</evidence>
<feature type="binding site" evidence="5">
    <location>
        <position position="273"/>
    </location>
    <ligand>
        <name>glyoxylate</name>
        <dbReference type="ChEBI" id="CHEBI:36655"/>
    </ligand>
</feature>
<dbReference type="PANTHER" id="PTHR10578">
    <property type="entry name" value="S -2-HYDROXY-ACID OXIDASE-RELATED"/>
    <property type="match status" value="1"/>
</dbReference>
<dbReference type="Pfam" id="PF01070">
    <property type="entry name" value="FMN_dh"/>
    <property type="match status" value="1"/>
</dbReference>
<organism evidence="7 8">
    <name type="scientific">Trichosporon asahii var. asahii (strain ATCC 90039 / CBS 2479 / JCM 2466 / KCTC 7840 / NBRC 103889/ NCYC 2677 / UAMH 7654)</name>
    <name type="common">Yeast</name>
    <dbReference type="NCBI Taxonomy" id="1186058"/>
    <lineage>
        <taxon>Eukaryota</taxon>
        <taxon>Fungi</taxon>
        <taxon>Dikarya</taxon>
        <taxon>Basidiomycota</taxon>
        <taxon>Agaricomycotina</taxon>
        <taxon>Tremellomycetes</taxon>
        <taxon>Trichosporonales</taxon>
        <taxon>Trichosporonaceae</taxon>
        <taxon>Trichosporon</taxon>
    </lineage>
</organism>
<dbReference type="RefSeq" id="XP_014182374.1">
    <property type="nucleotide sequence ID" value="XM_014326899.1"/>
</dbReference>
<feature type="binding site" evidence="5">
    <location>
        <position position="249"/>
    </location>
    <ligand>
        <name>FMN</name>
        <dbReference type="ChEBI" id="CHEBI:58210"/>
    </ligand>
</feature>
<dbReference type="SUPFAM" id="SSF51395">
    <property type="entry name" value="FMN-linked oxidoreductases"/>
    <property type="match status" value="1"/>
</dbReference>
<keyword evidence="5" id="KW-0288">FMN</keyword>
<dbReference type="Proteomes" id="UP000002748">
    <property type="component" value="Unassembled WGS sequence"/>
</dbReference>
<dbReference type="PANTHER" id="PTHR10578:SF140">
    <property type="entry name" value="FMN HYDROXY ACID DEHYDROGENASE DOMAIN-CONTAINING PROTEIN"/>
    <property type="match status" value="1"/>
</dbReference>
<feature type="binding site" evidence="5">
    <location>
        <position position="276"/>
    </location>
    <ligand>
        <name>glyoxylate</name>
        <dbReference type="ChEBI" id="CHEBI:36655"/>
    </ligand>
</feature>
<sequence length="398" mass="43762">MRLTYLALLGSALAARPFLSEPDTGIEDVLGDTPNGTLANLTQLVGLPDFQWAARRYLPPANYTYYINGVAGEWSARNNLEVYYRYTWRPRQLVDITRIPDTLQTTFLGYNFSVPFYISPCAKAFDGNKDGELGLVKGAAKNDVLYISSSYSSLTVEEIFGAAEQNQTMFRQIYLNGNITYDEALIRRVEKAGAKALIWTVDSNAGSNRQRADRYGVGSQSLFSDKAQLFTWDYYEKLRSLTQLPIALKGIQSVQTIREAAEHKVPAVIVSNHGGRSLDGAPSPLEVLLEIHEESPELVNQIDIWADGGVRYGGDILKLLALGAKGVGIGRPFMFGNMYGTDGVDRVIQILKKELITDAGNVGIPTLQDISPDYVSAVTYPLTPAPPPAQLLVQLVSK</sequence>
<feature type="binding site" evidence="5">
    <location>
        <position position="200"/>
    </location>
    <ligand>
        <name>FMN</name>
        <dbReference type="ChEBI" id="CHEBI:58210"/>
    </ligand>
</feature>
<dbReference type="InterPro" id="IPR037396">
    <property type="entry name" value="FMN_HAD"/>
</dbReference>
<dbReference type="GO" id="GO:0010181">
    <property type="term" value="F:FMN binding"/>
    <property type="evidence" value="ECO:0007669"/>
    <property type="project" value="InterPro"/>
</dbReference>
<evidence type="ECO:0000256" key="2">
    <source>
        <dbReference type="ARBA" id="ARBA00023002"/>
    </source>
</evidence>
<dbReference type="PIRSF" id="PIRSF000138">
    <property type="entry name" value="Al-hdrx_acd_dh"/>
    <property type="match status" value="1"/>
</dbReference>
<dbReference type="OrthoDB" id="1925334at2759"/>
<dbReference type="AlphaFoldDB" id="J6F6J2"/>
<keyword evidence="5" id="KW-0285">Flavoprotein</keyword>
<reference evidence="7 8" key="1">
    <citation type="journal article" date="2012" name="Eukaryot. Cell">
        <title>Draft genome sequence of CBS 2479, the standard type strain of Trichosporon asahii.</title>
        <authorList>
            <person name="Yang R.Y."/>
            <person name="Li H.T."/>
            <person name="Zhu H."/>
            <person name="Zhou G.P."/>
            <person name="Wang M."/>
            <person name="Wang L."/>
        </authorList>
    </citation>
    <scope>NUCLEOTIDE SEQUENCE [LARGE SCALE GENOMIC DNA]</scope>
    <source>
        <strain evidence="8">ATCC 90039 / CBS 2479 / JCM 2466 / KCTC 7840 / NCYC 2677 / UAMH 7654</strain>
    </source>
</reference>
<feature type="binding site" evidence="5">
    <location>
        <position position="271"/>
    </location>
    <ligand>
        <name>FMN</name>
        <dbReference type="ChEBI" id="CHEBI:58210"/>
    </ligand>
</feature>
<feature type="binding site" evidence="5">
    <location>
        <position position="172"/>
    </location>
    <ligand>
        <name>FMN</name>
        <dbReference type="ChEBI" id="CHEBI:58210"/>
    </ligand>
</feature>
<accession>J6F6J2</accession>
<dbReference type="VEuPathDB" id="FungiDB:A1Q1_07915"/>
<comment type="cofactor">
    <cofactor evidence="1">
        <name>FMN</name>
        <dbReference type="ChEBI" id="CHEBI:58210"/>
    </cofactor>
</comment>
<feature type="binding site" evidence="5">
    <location>
        <position position="209"/>
    </location>
    <ligand>
        <name>glyoxylate</name>
        <dbReference type="ChEBI" id="CHEBI:36655"/>
    </ligand>
</feature>
<dbReference type="InterPro" id="IPR012133">
    <property type="entry name" value="Alpha-hydoxy_acid_DH_FMN"/>
</dbReference>
<feature type="binding site" evidence="5">
    <location>
        <begin position="120"/>
        <end position="122"/>
    </location>
    <ligand>
        <name>FMN</name>
        <dbReference type="ChEBI" id="CHEBI:58210"/>
    </ligand>
</feature>
<evidence type="ECO:0000313" key="8">
    <source>
        <dbReference type="Proteomes" id="UP000002748"/>
    </source>
</evidence>
<evidence type="ECO:0000256" key="1">
    <source>
        <dbReference type="ARBA" id="ARBA00001917"/>
    </source>
</evidence>
<keyword evidence="2" id="KW-0560">Oxidoreductase</keyword>
<evidence type="ECO:0000256" key="4">
    <source>
        <dbReference type="PIRSR" id="PIRSR000138-1"/>
    </source>
</evidence>
<feature type="binding site" evidence="5">
    <location>
        <position position="65"/>
    </location>
    <ligand>
        <name>glyoxylate</name>
        <dbReference type="ChEBI" id="CHEBI:36655"/>
    </ligand>
</feature>
<feature type="binding site" evidence="5">
    <location>
        <begin position="330"/>
        <end position="331"/>
    </location>
    <ligand>
        <name>FMN</name>
        <dbReference type="ChEBI" id="CHEBI:58210"/>
    </ligand>
</feature>
<dbReference type="InterPro" id="IPR000262">
    <property type="entry name" value="FMN-dep_DH"/>
</dbReference>
<feature type="binding site" evidence="5">
    <location>
        <position position="149"/>
    </location>
    <ligand>
        <name>FMN</name>
        <dbReference type="ChEBI" id="CHEBI:58210"/>
    </ligand>
</feature>
<dbReference type="Gene3D" id="3.20.20.70">
    <property type="entry name" value="Aldolase class I"/>
    <property type="match status" value="1"/>
</dbReference>
<proteinExistence type="inferred from homology"/>